<dbReference type="Proteomes" id="UP000319514">
    <property type="component" value="Unassembled WGS sequence"/>
</dbReference>
<evidence type="ECO:0000313" key="3">
    <source>
        <dbReference type="Proteomes" id="UP000319514"/>
    </source>
</evidence>
<proteinExistence type="predicted"/>
<reference evidence="2 3" key="1">
    <citation type="submission" date="2019-06" db="EMBL/GenBank/DDBJ databases">
        <title>Sequencing the genomes of 1000 actinobacteria strains.</title>
        <authorList>
            <person name="Klenk H.-P."/>
        </authorList>
    </citation>
    <scope>NUCLEOTIDE SEQUENCE [LARGE SCALE GENOMIC DNA]</scope>
    <source>
        <strain evidence="2 3">DSM 18082</strain>
    </source>
</reference>
<keyword evidence="1" id="KW-0732">Signal</keyword>
<evidence type="ECO:0008006" key="4">
    <source>
        <dbReference type="Google" id="ProtNLM"/>
    </source>
</evidence>
<gene>
    <name evidence="2" type="ORF">FB474_0317</name>
</gene>
<evidence type="ECO:0000256" key="1">
    <source>
        <dbReference type="SAM" id="SignalP"/>
    </source>
</evidence>
<feature type="signal peptide" evidence="1">
    <location>
        <begin position="1"/>
        <end position="27"/>
    </location>
</feature>
<organism evidence="2 3">
    <name type="scientific">Oryzihumus leptocrescens</name>
    <dbReference type="NCBI Taxonomy" id="297536"/>
    <lineage>
        <taxon>Bacteria</taxon>
        <taxon>Bacillati</taxon>
        <taxon>Actinomycetota</taxon>
        <taxon>Actinomycetes</taxon>
        <taxon>Micrococcales</taxon>
        <taxon>Intrasporangiaceae</taxon>
        <taxon>Oryzihumus</taxon>
    </lineage>
</organism>
<protein>
    <recommendedName>
        <fullName evidence="4">Disulfide bond corrector protein DsbC</fullName>
    </recommendedName>
</protein>
<name>A0A542ZF71_9MICO</name>
<accession>A0A542ZF71</accession>
<sequence length="176" mass="17818">MTTRGVASLVPVLAAVLVTGCSAGAPAARSGAAAGVVGTVREGGVTVVLAWSVGRGGEPVLTARFTPQQPGFHLYSATLPANGVDGVGRPTRLEVGGALAPVGAGVADARPESLRVSGVDRPLEVYPDGPVTVRQQVRVTPGRPSLVWVTYAACSRTTCLPPVIRHRVDVALPGPS</sequence>
<feature type="chain" id="PRO_5038532730" description="Disulfide bond corrector protein DsbC" evidence="1">
    <location>
        <begin position="28"/>
        <end position="176"/>
    </location>
</feature>
<dbReference type="PROSITE" id="PS51257">
    <property type="entry name" value="PROKAR_LIPOPROTEIN"/>
    <property type="match status" value="1"/>
</dbReference>
<dbReference type="EMBL" id="VFOQ01000001">
    <property type="protein sequence ID" value="TQL58974.1"/>
    <property type="molecule type" value="Genomic_DNA"/>
</dbReference>
<evidence type="ECO:0000313" key="2">
    <source>
        <dbReference type="EMBL" id="TQL58974.1"/>
    </source>
</evidence>
<keyword evidence="3" id="KW-1185">Reference proteome</keyword>
<comment type="caution">
    <text evidence="2">The sequence shown here is derived from an EMBL/GenBank/DDBJ whole genome shotgun (WGS) entry which is preliminary data.</text>
</comment>
<dbReference type="AlphaFoldDB" id="A0A542ZF71"/>